<dbReference type="Pfam" id="PF00027">
    <property type="entry name" value="cNMP_binding"/>
    <property type="match status" value="1"/>
</dbReference>
<dbReference type="SMART" id="SM00100">
    <property type="entry name" value="cNMP"/>
    <property type="match status" value="1"/>
</dbReference>
<dbReference type="InterPro" id="IPR018490">
    <property type="entry name" value="cNMP-bd_dom_sf"/>
</dbReference>
<protein>
    <recommendedName>
        <fullName evidence="1">Cyclic nucleotide-binding domain-containing protein</fullName>
    </recommendedName>
</protein>
<dbReference type="PROSITE" id="PS50042">
    <property type="entry name" value="CNMP_BINDING_3"/>
    <property type="match status" value="1"/>
</dbReference>
<dbReference type="InterPro" id="IPR014710">
    <property type="entry name" value="RmlC-like_jellyroll"/>
</dbReference>
<dbReference type="SUPFAM" id="SSF51206">
    <property type="entry name" value="cAMP-binding domain-like"/>
    <property type="match status" value="1"/>
</dbReference>
<organism evidence="2">
    <name type="scientific">hydrothermal vent metagenome</name>
    <dbReference type="NCBI Taxonomy" id="652676"/>
    <lineage>
        <taxon>unclassified sequences</taxon>
        <taxon>metagenomes</taxon>
        <taxon>ecological metagenomes</taxon>
    </lineage>
</organism>
<name>A0A3B1BRH6_9ZZZZ</name>
<dbReference type="AlphaFoldDB" id="A0A3B1BRH6"/>
<evidence type="ECO:0000313" key="2">
    <source>
        <dbReference type="EMBL" id="VAX20539.1"/>
    </source>
</evidence>
<reference evidence="2" key="1">
    <citation type="submission" date="2018-06" db="EMBL/GenBank/DDBJ databases">
        <authorList>
            <person name="Zhirakovskaya E."/>
        </authorList>
    </citation>
    <scope>NUCLEOTIDE SEQUENCE</scope>
</reference>
<gene>
    <name evidence="2" type="ORF">MNBD_NITROSPINAE03-1540</name>
</gene>
<proteinExistence type="predicted"/>
<dbReference type="Gene3D" id="2.60.120.10">
    <property type="entry name" value="Jelly Rolls"/>
    <property type="match status" value="1"/>
</dbReference>
<feature type="domain" description="Cyclic nucleotide-binding" evidence="1">
    <location>
        <begin position="12"/>
        <end position="134"/>
    </location>
</feature>
<dbReference type="InterPro" id="IPR000595">
    <property type="entry name" value="cNMP-bd_dom"/>
</dbReference>
<sequence length="152" mass="17232">MDYADIISASAIAEDLTDEQIQRLAQIAIFRQFSQGDIIIKENDKTTDLFLIHEGHVSVEIKRFPYDAASQPFLLIKTKGLVGEFSFIDRSPRSANVRAHDKVTCLILPGDKLESLIQGDYEIGFLLMRNMARLLAARIRGANLELRNQLIW</sequence>
<dbReference type="EMBL" id="UOGB01000183">
    <property type="protein sequence ID" value="VAX20539.1"/>
    <property type="molecule type" value="Genomic_DNA"/>
</dbReference>
<accession>A0A3B1BRH6</accession>
<evidence type="ECO:0000259" key="1">
    <source>
        <dbReference type="PROSITE" id="PS50042"/>
    </source>
</evidence>
<dbReference type="CDD" id="cd00038">
    <property type="entry name" value="CAP_ED"/>
    <property type="match status" value="1"/>
</dbReference>